<evidence type="ECO:0000256" key="2">
    <source>
        <dbReference type="ARBA" id="ARBA00022679"/>
    </source>
</evidence>
<dbReference type="InterPro" id="IPR001451">
    <property type="entry name" value="Hexapep"/>
</dbReference>
<reference evidence="6 7" key="1">
    <citation type="submission" date="2020-08" db="EMBL/GenBank/DDBJ databases">
        <authorList>
            <person name="Sun Q."/>
            <person name="Inoue M."/>
        </authorList>
    </citation>
    <scope>NUCLEOTIDE SEQUENCE [LARGE SCALE GENOMIC DNA]</scope>
    <source>
        <strain evidence="6 7">CCM 8938</strain>
    </source>
</reference>
<accession>A0ABR7KR37</accession>
<dbReference type="PROSITE" id="PS00101">
    <property type="entry name" value="HEXAPEP_TRANSFERASES"/>
    <property type="match status" value="1"/>
</dbReference>
<dbReference type="Pfam" id="PF17836">
    <property type="entry name" value="PglD_N"/>
    <property type="match status" value="1"/>
</dbReference>
<dbReference type="InterPro" id="IPR041561">
    <property type="entry name" value="PglD_N"/>
</dbReference>
<dbReference type="NCBIfam" id="TIGR03570">
    <property type="entry name" value="NeuD_NnaD"/>
    <property type="match status" value="1"/>
</dbReference>
<evidence type="ECO:0000256" key="1">
    <source>
        <dbReference type="ARBA" id="ARBA00007274"/>
    </source>
</evidence>
<dbReference type="Proteomes" id="UP000652755">
    <property type="component" value="Unassembled WGS sequence"/>
</dbReference>
<dbReference type="InterPro" id="IPR018357">
    <property type="entry name" value="Hexapep_transf_CS"/>
</dbReference>
<keyword evidence="7" id="KW-1185">Reference proteome</keyword>
<dbReference type="PANTHER" id="PTHR43300:SF7">
    <property type="entry name" value="UDP-N-ACETYLBACILLOSAMINE N-ACETYLTRANSFERASE"/>
    <property type="match status" value="1"/>
</dbReference>
<dbReference type="PANTHER" id="PTHR43300">
    <property type="entry name" value="ACETYLTRANSFERASE"/>
    <property type="match status" value="1"/>
</dbReference>
<comment type="caution">
    <text evidence="6">The sequence shown here is derived from an EMBL/GenBank/DDBJ whole genome shotgun (WGS) entry which is preliminary data.</text>
</comment>
<dbReference type="EMBL" id="JACRYL010000007">
    <property type="protein sequence ID" value="MBC6110561.1"/>
    <property type="molecule type" value="Genomic_DNA"/>
</dbReference>
<dbReference type="SUPFAM" id="SSF51161">
    <property type="entry name" value="Trimeric LpxA-like enzymes"/>
    <property type="match status" value="1"/>
</dbReference>
<dbReference type="CDD" id="cd03360">
    <property type="entry name" value="LbH_AT_putative"/>
    <property type="match status" value="1"/>
</dbReference>
<keyword evidence="4" id="KW-0012">Acyltransferase</keyword>
<dbReference type="Pfam" id="PF00132">
    <property type="entry name" value="Hexapep"/>
    <property type="match status" value="1"/>
</dbReference>
<comment type="similarity">
    <text evidence="1">Belongs to the transferase hexapeptide repeat family.</text>
</comment>
<keyword evidence="2" id="KW-0808">Transferase</keyword>
<dbReference type="InterPro" id="IPR020019">
    <property type="entry name" value="AcTrfase_PglD-like"/>
</dbReference>
<dbReference type="InterPro" id="IPR011004">
    <property type="entry name" value="Trimer_LpxA-like_sf"/>
</dbReference>
<dbReference type="Gene3D" id="3.40.50.20">
    <property type="match status" value="1"/>
</dbReference>
<evidence type="ECO:0000259" key="5">
    <source>
        <dbReference type="Pfam" id="PF17836"/>
    </source>
</evidence>
<evidence type="ECO:0000313" key="7">
    <source>
        <dbReference type="Proteomes" id="UP000652755"/>
    </source>
</evidence>
<proteinExistence type="inferred from homology"/>
<evidence type="ECO:0000256" key="4">
    <source>
        <dbReference type="ARBA" id="ARBA00023315"/>
    </source>
</evidence>
<keyword evidence="3" id="KW-0677">Repeat</keyword>
<gene>
    <name evidence="6" type="ORF">H7U22_09000</name>
</gene>
<evidence type="ECO:0000256" key="3">
    <source>
        <dbReference type="ARBA" id="ARBA00022737"/>
    </source>
</evidence>
<dbReference type="InterPro" id="IPR050179">
    <property type="entry name" value="Trans_hexapeptide_repeat"/>
</dbReference>
<protein>
    <submittedName>
        <fullName evidence="6">Acetyltransferase</fullName>
    </submittedName>
</protein>
<dbReference type="Gene3D" id="2.160.10.10">
    <property type="entry name" value="Hexapeptide repeat proteins"/>
    <property type="match status" value="1"/>
</dbReference>
<name>A0ABR7KR37_9SPHI</name>
<evidence type="ECO:0000313" key="6">
    <source>
        <dbReference type="EMBL" id="MBC6110561.1"/>
    </source>
</evidence>
<sequence>MKKSLILIGGGGHCKVCIDVIEQTEQFEITGILDLAELVGTSILDYQIIGTDQDITKYVALGYSFLITVGQIKSAALKEKLFQILKENKAIIATVVSPSAHVSKYSKIGAGTIVMHHAIINAGATIGDNCILNNKCDVEHDTVIGNHTHISTGAILNGDCKIGNSVFIGSNATIANQITIEDKAVIGAGSVVIKNILTKDIQVGNPAKSIN</sequence>
<dbReference type="RefSeq" id="WP_187071036.1">
    <property type="nucleotide sequence ID" value="NZ_JACRYL010000007.1"/>
</dbReference>
<organism evidence="6 7">
    <name type="scientific">Pedobacter fastidiosus</name>
    <dbReference type="NCBI Taxonomy" id="2765361"/>
    <lineage>
        <taxon>Bacteria</taxon>
        <taxon>Pseudomonadati</taxon>
        <taxon>Bacteroidota</taxon>
        <taxon>Sphingobacteriia</taxon>
        <taxon>Sphingobacteriales</taxon>
        <taxon>Sphingobacteriaceae</taxon>
        <taxon>Pedobacter</taxon>
    </lineage>
</organism>
<feature type="domain" description="PglD N-terminal" evidence="5">
    <location>
        <begin position="5"/>
        <end position="73"/>
    </location>
</feature>